<organism evidence="2 3">
    <name type="scientific">Drechmeria coniospora</name>
    <name type="common">Nematophagous fungus</name>
    <name type="synonym">Meria coniospora</name>
    <dbReference type="NCBI Taxonomy" id="98403"/>
    <lineage>
        <taxon>Eukaryota</taxon>
        <taxon>Fungi</taxon>
        <taxon>Dikarya</taxon>
        <taxon>Ascomycota</taxon>
        <taxon>Pezizomycotina</taxon>
        <taxon>Sordariomycetes</taxon>
        <taxon>Hypocreomycetidae</taxon>
        <taxon>Hypocreales</taxon>
        <taxon>Ophiocordycipitaceae</taxon>
        <taxon>Drechmeria</taxon>
    </lineage>
</organism>
<dbReference type="AlphaFoldDB" id="A0A151GMW6"/>
<dbReference type="RefSeq" id="XP_040657770.1">
    <property type="nucleotide sequence ID" value="XM_040802737.1"/>
</dbReference>
<dbReference type="EMBL" id="LAYC01000002">
    <property type="protein sequence ID" value="KYK58418.1"/>
    <property type="molecule type" value="Genomic_DNA"/>
</dbReference>
<name>A0A151GMW6_DRECN</name>
<gene>
    <name evidence="2" type="ORF">DCS_05433</name>
</gene>
<protein>
    <submittedName>
        <fullName evidence="2">Uncharacterized protein</fullName>
    </submittedName>
</protein>
<dbReference type="InParanoid" id="A0A151GMW6"/>
<dbReference type="GeneID" id="63718076"/>
<comment type="caution">
    <text evidence="2">The sequence shown here is derived from an EMBL/GenBank/DDBJ whole genome shotgun (WGS) entry which is preliminary data.</text>
</comment>
<feature type="compositionally biased region" description="Low complexity" evidence="1">
    <location>
        <begin position="1"/>
        <end position="14"/>
    </location>
</feature>
<dbReference type="Proteomes" id="UP000076580">
    <property type="component" value="Chromosome 02"/>
</dbReference>
<feature type="region of interest" description="Disordered" evidence="1">
    <location>
        <begin position="1"/>
        <end position="24"/>
    </location>
</feature>
<sequence>MPCEAATTEMAMTAGGDGDWSTLSREPTNEMILNTGISAEGNDTKGAAAARLGALVDQTTDACSQRCDSPRHHHRHVRQSAGAGDQTVYGMDAR</sequence>
<keyword evidence="3" id="KW-1185">Reference proteome</keyword>
<proteinExistence type="predicted"/>
<evidence type="ECO:0000256" key="1">
    <source>
        <dbReference type="SAM" id="MobiDB-lite"/>
    </source>
</evidence>
<evidence type="ECO:0000313" key="3">
    <source>
        <dbReference type="Proteomes" id="UP000076580"/>
    </source>
</evidence>
<feature type="region of interest" description="Disordered" evidence="1">
    <location>
        <begin position="66"/>
        <end position="94"/>
    </location>
</feature>
<evidence type="ECO:0000313" key="2">
    <source>
        <dbReference type="EMBL" id="KYK58418.1"/>
    </source>
</evidence>
<reference evidence="2 3" key="1">
    <citation type="journal article" date="2016" name="Sci. Rep.">
        <title>Insights into Adaptations to a Near-Obligate Nematode Endoparasitic Lifestyle from the Finished Genome of Drechmeria coniospora.</title>
        <authorList>
            <person name="Zhang L."/>
            <person name="Zhou Z."/>
            <person name="Guo Q."/>
            <person name="Fokkens L."/>
            <person name="Miskei M."/>
            <person name="Pocsi I."/>
            <person name="Zhang W."/>
            <person name="Chen M."/>
            <person name="Wang L."/>
            <person name="Sun Y."/>
            <person name="Donzelli B.G."/>
            <person name="Gibson D.M."/>
            <person name="Nelson D.R."/>
            <person name="Luo J.G."/>
            <person name="Rep M."/>
            <person name="Liu H."/>
            <person name="Yang S."/>
            <person name="Wang J."/>
            <person name="Krasnoff S.B."/>
            <person name="Xu Y."/>
            <person name="Molnar I."/>
            <person name="Lin M."/>
        </authorList>
    </citation>
    <scope>NUCLEOTIDE SEQUENCE [LARGE SCALE GENOMIC DNA]</scope>
    <source>
        <strain evidence="2 3">ARSEF 6962</strain>
    </source>
</reference>
<accession>A0A151GMW6</accession>